<dbReference type="EMBL" id="LR798258">
    <property type="protein sequence ID" value="CAB5218428.1"/>
    <property type="molecule type" value="Genomic_DNA"/>
</dbReference>
<proteinExistence type="predicted"/>
<evidence type="ECO:0008006" key="3">
    <source>
        <dbReference type="Google" id="ProtNLM"/>
    </source>
</evidence>
<sequence length="640" mass="68812">MADNLDVFGISLDLDVSGLQVELIKAQNELRKFQTQLKSSTDTSEIAQLTSSITVLDEKIAHLGTRMGDVKKPVGDATQSLINLSRIAQDAPYGFMGIANNLNPMLESFQRLQKETGSVTSALGTMISGMMGPAGLGLALGVVSSLVVAFSSNLHGHASAADEAKKAQDDFNKSLDDASKKAAEQASNLNTLLEIAKSANATDQQRVSALNAVKEAIGKVNKDYASHIQTVGDAEEAVKQYTKALIQQAIVQRFQNELADKSVDLAKTQLTIEQSQANLAKTKAELKPSSGLGASMELQSIANEDKLGYATKEVNEAINKKNILLKEQTDLTTNLNRAIEAGTKMPLFTDLVTGTTKNSKTTKTATSSSQTDYSTADHIAQLENDTKATLKWADEQMKIYNKMLEFWKKYGDVVKAETSASLMRETIAKQDKERQKKEDATPFSERKIEKDLPDWAKKENERISKNDNKIKEAQKTAKEFAQTLSQDVTQGIMTMWDAMDKGKNPLMALSDYLGQLVKQFAAAVIQATIFKGLMSLFSVATGGGGGFFGSLLGGVGKLLGMADGGVVSRPTLAMVGEGGQSEAVMPLNKLSNMMNSTFNAGAMSGMGGGGNGQFVLKGNDLVLALQRSNYSLNLRRGNGI</sequence>
<gene>
    <name evidence="2" type="ORF">UFOVP213_14</name>
</gene>
<protein>
    <recommendedName>
        <fullName evidence="3">Bacteriophage lambda, GpH, tail tape measure, C-terminal</fullName>
    </recommendedName>
</protein>
<name>A0A6J7WNK0_9CAUD</name>
<evidence type="ECO:0000313" key="2">
    <source>
        <dbReference type="EMBL" id="CAB5218428.1"/>
    </source>
</evidence>
<dbReference type="SUPFAM" id="SSF57997">
    <property type="entry name" value="Tropomyosin"/>
    <property type="match status" value="1"/>
</dbReference>
<organism evidence="2">
    <name type="scientific">uncultured Caudovirales phage</name>
    <dbReference type="NCBI Taxonomy" id="2100421"/>
    <lineage>
        <taxon>Viruses</taxon>
        <taxon>Duplodnaviria</taxon>
        <taxon>Heunggongvirae</taxon>
        <taxon>Uroviricota</taxon>
        <taxon>Caudoviricetes</taxon>
        <taxon>Peduoviridae</taxon>
        <taxon>Maltschvirus</taxon>
        <taxon>Maltschvirus maltsch</taxon>
    </lineage>
</organism>
<reference evidence="2" key="1">
    <citation type="submission" date="2020-05" db="EMBL/GenBank/DDBJ databases">
        <authorList>
            <person name="Chiriac C."/>
            <person name="Salcher M."/>
            <person name="Ghai R."/>
            <person name="Kavagutti S V."/>
        </authorList>
    </citation>
    <scope>NUCLEOTIDE SEQUENCE</scope>
</reference>
<feature type="coiled-coil region" evidence="1">
    <location>
        <begin position="16"/>
        <end position="43"/>
    </location>
</feature>
<keyword evidence="1" id="KW-0175">Coiled coil</keyword>
<evidence type="ECO:0000256" key="1">
    <source>
        <dbReference type="SAM" id="Coils"/>
    </source>
</evidence>
<accession>A0A6J7WNK0</accession>